<proteinExistence type="inferred from homology"/>
<dbReference type="InterPro" id="IPR036663">
    <property type="entry name" value="Fumarylacetoacetase_C_sf"/>
</dbReference>
<dbReference type="PANTHER" id="PTHR42796:SF4">
    <property type="entry name" value="FUMARYLACETOACETATE HYDROLASE DOMAIN-CONTAINING PROTEIN 2A"/>
    <property type="match status" value="1"/>
</dbReference>
<reference evidence="5" key="1">
    <citation type="journal article" date="2019" name="Microbiology">
        <title>Complete Genome Sequence of an Uncultured Bacterium of the Candidate Phylum Bipolaricaulota.</title>
        <authorList>
            <person name="Kadnikov V.V."/>
            <person name="Mardanov A.V."/>
            <person name="Beletsky A.V."/>
            <person name="Frank Y.A."/>
            <person name="Karnachuk O.V."/>
            <person name="Ravin N.V."/>
        </authorList>
    </citation>
    <scope>NUCLEOTIDE SEQUENCE [LARGE SCALE GENOMIC DNA]</scope>
</reference>
<dbReference type="EMBL" id="CP046457">
    <property type="protein sequence ID" value="QGU00667.1"/>
    <property type="molecule type" value="Genomic_DNA"/>
</dbReference>
<keyword evidence="4" id="KW-0378">Hydrolase</keyword>
<dbReference type="GO" id="GO:0046872">
    <property type="term" value="F:metal ion binding"/>
    <property type="evidence" value="ECO:0007669"/>
    <property type="project" value="UniProtKB-KW"/>
</dbReference>
<evidence type="ECO:0000313" key="4">
    <source>
        <dbReference type="EMBL" id="QGU00667.1"/>
    </source>
</evidence>
<dbReference type="RefSeq" id="WP_156204426.1">
    <property type="nucleotide sequence ID" value="NZ_CP046457.1"/>
</dbReference>
<evidence type="ECO:0000256" key="2">
    <source>
        <dbReference type="ARBA" id="ARBA00022723"/>
    </source>
</evidence>
<dbReference type="OrthoDB" id="9805307at2"/>
<keyword evidence="5" id="KW-1185">Reference proteome</keyword>
<keyword evidence="2" id="KW-0479">Metal-binding</keyword>
<name>A0A6I6DLG2_9FIRM</name>
<gene>
    <name evidence="4" type="ORF">SYNTR_2073</name>
</gene>
<evidence type="ECO:0000259" key="3">
    <source>
        <dbReference type="Pfam" id="PF01557"/>
    </source>
</evidence>
<dbReference type="Pfam" id="PF01557">
    <property type="entry name" value="FAA_hydrolase"/>
    <property type="match status" value="1"/>
</dbReference>
<comment type="similarity">
    <text evidence="1">Belongs to the FAH family.</text>
</comment>
<dbReference type="FunFam" id="3.90.850.10:FF:000002">
    <property type="entry name" value="2-hydroxyhepta-2,4-diene-1,7-dioate isomerase"/>
    <property type="match status" value="1"/>
</dbReference>
<accession>A0A6I6DLG2</accession>
<dbReference type="PANTHER" id="PTHR42796">
    <property type="entry name" value="FUMARYLACETOACETATE HYDROLASE DOMAIN-CONTAINING PROTEIN 2A-RELATED"/>
    <property type="match status" value="1"/>
</dbReference>
<dbReference type="GO" id="GO:0016853">
    <property type="term" value="F:isomerase activity"/>
    <property type="evidence" value="ECO:0007669"/>
    <property type="project" value="UniProtKB-ARBA"/>
</dbReference>
<sequence>MYFATYSNDIEKVGVITEDGQRIIELGNFNELASFDSMIDFIINCSDEELNIIGSSLKDQEFINSNSTEISKIKLCAPIKNPRRNIICLGLNYRDHIQESQSVTKEDKTKELKQPVYFSKMASVLTGPDENVNSHKGVTEEIDYEVELAVIIGKDGTNIPAEEAEDYIFGYSIFNDVSARDLQRQHKQWIKGKSLDTFSVLGPYIVHKSEIPFPVHLNVSSKVNGELRQSSNTKNLIFDLPYIISDLSKGLTLKAGDIIATGTPAGVGMGFKPPKYLKSGDVVELEIEKIGVLRNKII</sequence>
<feature type="domain" description="Fumarylacetoacetase-like C-terminal" evidence="3">
    <location>
        <begin position="86"/>
        <end position="297"/>
    </location>
</feature>
<evidence type="ECO:0000256" key="1">
    <source>
        <dbReference type="ARBA" id="ARBA00010211"/>
    </source>
</evidence>
<dbReference type="GO" id="GO:0019752">
    <property type="term" value="P:carboxylic acid metabolic process"/>
    <property type="evidence" value="ECO:0007669"/>
    <property type="project" value="UniProtKB-ARBA"/>
</dbReference>
<organism evidence="4 5">
    <name type="scientific">Candidatus Syntrophocurvum alkaliphilum</name>
    <dbReference type="NCBI Taxonomy" id="2293317"/>
    <lineage>
        <taxon>Bacteria</taxon>
        <taxon>Bacillati</taxon>
        <taxon>Bacillota</taxon>
        <taxon>Clostridia</taxon>
        <taxon>Eubacteriales</taxon>
        <taxon>Syntrophomonadaceae</taxon>
        <taxon>Candidatus Syntrophocurvum</taxon>
    </lineage>
</organism>
<dbReference type="InterPro" id="IPR051121">
    <property type="entry name" value="FAH"/>
</dbReference>
<dbReference type="AlphaFoldDB" id="A0A6I6DLG2"/>
<dbReference type="GO" id="GO:0016787">
    <property type="term" value="F:hydrolase activity"/>
    <property type="evidence" value="ECO:0007669"/>
    <property type="project" value="UniProtKB-KW"/>
</dbReference>
<protein>
    <submittedName>
        <fullName evidence="4">Fumarylacetoacetate hydrolase family protein</fullName>
    </submittedName>
</protein>
<dbReference type="Proteomes" id="UP000426444">
    <property type="component" value="Chromosome"/>
</dbReference>
<dbReference type="KEGG" id="salq:SYNTR_2073"/>
<dbReference type="InterPro" id="IPR011234">
    <property type="entry name" value="Fumarylacetoacetase-like_C"/>
</dbReference>
<dbReference type="Gene3D" id="3.90.850.10">
    <property type="entry name" value="Fumarylacetoacetase-like, C-terminal domain"/>
    <property type="match status" value="1"/>
</dbReference>
<evidence type="ECO:0000313" key="5">
    <source>
        <dbReference type="Proteomes" id="UP000426444"/>
    </source>
</evidence>
<dbReference type="SUPFAM" id="SSF56529">
    <property type="entry name" value="FAH"/>
    <property type="match status" value="1"/>
</dbReference>